<proteinExistence type="predicted"/>
<evidence type="ECO:0000313" key="2">
    <source>
        <dbReference type="EMBL" id="WQD78708.1"/>
    </source>
</evidence>
<accession>A0ABZ0WN40</accession>
<dbReference type="InterPro" id="IPR054495">
    <property type="entry name" value="DUF488-N3a"/>
</dbReference>
<evidence type="ECO:0000259" key="1">
    <source>
        <dbReference type="Pfam" id="PF22751"/>
    </source>
</evidence>
<reference evidence="2 3" key="1">
    <citation type="submission" date="2023-12" db="EMBL/GenBank/DDBJ databases">
        <title>Genome sequencing and assembly of bacterial species from a model synthetic community.</title>
        <authorList>
            <person name="Hogle S.L."/>
        </authorList>
    </citation>
    <scope>NUCLEOTIDE SEQUENCE [LARGE SCALE GENOMIC DNA]</scope>
    <source>
        <strain evidence="2 3">HAMBI 2494</strain>
    </source>
</reference>
<keyword evidence="3" id="KW-1185">Reference proteome</keyword>
<organism evidence="2 3">
    <name type="scientific">Paraburkholderia kururiensis</name>
    <dbReference type="NCBI Taxonomy" id="984307"/>
    <lineage>
        <taxon>Bacteria</taxon>
        <taxon>Pseudomonadati</taxon>
        <taxon>Pseudomonadota</taxon>
        <taxon>Betaproteobacteria</taxon>
        <taxon>Burkholderiales</taxon>
        <taxon>Burkholderiaceae</taxon>
        <taxon>Paraburkholderia</taxon>
    </lineage>
</organism>
<evidence type="ECO:0000313" key="3">
    <source>
        <dbReference type="Proteomes" id="UP001325479"/>
    </source>
</evidence>
<dbReference type="Pfam" id="PF22751">
    <property type="entry name" value="DUF488-N3a"/>
    <property type="match status" value="1"/>
</dbReference>
<dbReference type="Proteomes" id="UP001325479">
    <property type="component" value="Chromosome"/>
</dbReference>
<name>A0ABZ0WN40_9BURK</name>
<feature type="domain" description="DUF488" evidence="1">
    <location>
        <begin position="3"/>
        <end position="127"/>
    </location>
</feature>
<sequence>MTIRIVRLGEPREPDEGLRLGTVRRPPRGVPKEEFASRDYYDVWLPQLSPDPELVKQAQAAQATGDAKTWTAFVKHFRAEMNKGDASRLLDMLAALSHQTNLSLGCYCEDESRCHRSVLRTLLEERGASLTDHKNKGS</sequence>
<protein>
    <submittedName>
        <fullName evidence="2">DUF488 family protein</fullName>
    </submittedName>
</protein>
<dbReference type="EMBL" id="CP139965">
    <property type="protein sequence ID" value="WQD78708.1"/>
    <property type="molecule type" value="Genomic_DNA"/>
</dbReference>
<dbReference type="RefSeq" id="WP_114809810.1">
    <property type="nucleotide sequence ID" value="NZ_CP139965.1"/>
</dbReference>
<gene>
    <name evidence="2" type="ORF">U0042_03080</name>
</gene>